<dbReference type="SMART" id="SM00949">
    <property type="entry name" value="PAZ"/>
    <property type="match status" value="1"/>
</dbReference>
<dbReference type="PANTHER" id="PTHR22891">
    <property type="entry name" value="EUKARYOTIC TRANSLATION INITIATION FACTOR 2C"/>
    <property type="match status" value="1"/>
</dbReference>
<dbReference type="Gene3D" id="3.30.420.10">
    <property type="entry name" value="Ribonuclease H-like superfamily/Ribonuclease H"/>
    <property type="match status" value="1"/>
</dbReference>
<dbReference type="InterPro" id="IPR003165">
    <property type="entry name" value="Piwi"/>
</dbReference>
<gene>
    <name evidence="10" type="ORF">POM88_034229</name>
</gene>
<keyword evidence="5" id="KW-0943">RNA-mediated gene silencing</keyword>
<dbReference type="InterPro" id="IPR045246">
    <property type="entry name" value="Piwi_ago-like"/>
</dbReference>
<dbReference type="CDD" id="cd02846">
    <property type="entry name" value="PAZ_argonaute_like"/>
    <property type="match status" value="1"/>
</dbReference>
<dbReference type="Pfam" id="PF02170">
    <property type="entry name" value="PAZ"/>
    <property type="match status" value="1"/>
</dbReference>
<keyword evidence="11" id="KW-1185">Reference proteome</keyword>
<dbReference type="InterPro" id="IPR036397">
    <property type="entry name" value="RNaseH_sf"/>
</dbReference>
<dbReference type="InterPro" id="IPR036085">
    <property type="entry name" value="PAZ_dom_sf"/>
</dbReference>
<organism evidence="10 11">
    <name type="scientific">Heracleum sosnowskyi</name>
    <dbReference type="NCBI Taxonomy" id="360622"/>
    <lineage>
        <taxon>Eukaryota</taxon>
        <taxon>Viridiplantae</taxon>
        <taxon>Streptophyta</taxon>
        <taxon>Embryophyta</taxon>
        <taxon>Tracheophyta</taxon>
        <taxon>Spermatophyta</taxon>
        <taxon>Magnoliopsida</taxon>
        <taxon>eudicotyledons</taxon>
        <taxon>Gunneridae</taxon>
        <taxon>Pentapetalae</taxon>
        <taxon>asterids</taxon>
        <taxon>campanulids</taxon>
        <taxon>Apiales</taxon>
        <taxon>Apiaceae</taxon>
        <taxon>Apioideae</taxon>
        <taxon>apioid superclade</taxon>
        <taxon>Tordylieae</taxon>
        <taxon>Tordyliinae</taxon>
        <taxon>Heracleum</taxon>
    </lineage>
</organism>
<dbReference type="Pfam" id="PF16486">
    <property type="entry name" value="ArgoN"/>
    <property type="match status" value="1"/>
</dbReference>
<evidence type="ECO:0000256" key="5">
    <source>
        <dbReference type="ARBA" id="ARBA00023158"/>
    </source>
</evidence>
<dbReference type="InterPro" id="IPR003100">
    <property type="entry name" value="PAZ_dom"/>
</dbReference>
<dbReference type="Gene3D" id="3.40.50.2300">
    <property type="match status" value="1"/>
</dbReference>
<evidence type="ECO:0000256" key="4">
    <source>
        <dbReference type="ARBA" id="ARBA00022884"/>
    </source>
</evidence>
<accession>A0AAD8HIV4</accession>
<dbReference type="InterPro" id="IPR014811">
    <property type="entry name" value="ArgoL1"/>
</dbReference>
<evidence type="ECO:0000259" key="9">
    <source>
        <dbReference type="PROSITE" id="PS50822"/>
    </source>
</evidence>
<evidence type="ECO:0000256" key="1">
    <source>
        <dbReference type="ARBA" id="ARBA00008201"/>
    </source>
</evidence>
<feature type="region of interest" description="Disordered" evidence="7">
    <location>
        <begin position="202"/>
        <end position="224"/>
    </location>
</feature>
<name>A0AAD8HIV4_9APIA</name>
<dbReference type="GO" id="GO:1990904">
    <property type="term" value="C:ribonucleoprotein complex"/>
    <property type="evidence" value="ECO:0007669"/>
    <property type="project" value="UniProtKB-KW"/>
</dbReference>
<sequence length="1076" mass="118486">MDQRSGNNNYGRGGGRGSGGRGRGGGRGGPQMGYQQGGRGGDGGRGGAQMGYQQGGRGGDGGRGGPQMGYQQGGRGSDGGRGGPQMGYNQPPVRPQGGPQQGMMNPRPVQGGQQQGNVAPRPVQASGPRPVQAWGPRPVQGGVNPRPAQAWGIRPVQSVMNQPPVQVNRPVQGLAQQPLQFGAVEAAHEEVLVSDMKSLQISEDNPSPALATSPGNKLLPMKRPDRGGRVVVRSTRLLVNHFPVTFNPHSIIKHYDVDVKLDVAPGSRLKRVPKSDFRSIRDKLFSDRADILPMDKTAYDGEKSIFSAVDLPTGSYKVELSDGEDARSRTYTFTITLVNELKLSKLKDYLCGNLIQKPSEVLNGMELVMKENPSRQRICFGRNTYSRDYGREDDLTGGLAASKGFQQSLKTTSQGLAMCLDYSVLAFRKPLPVLDFLTEHLGIRRINDINNCKRDVLRALKGLKVTVTHRRTKQKFTVAGLTTESTRNLTFLLEDLEGNDPPREVTLLNYFQEKYGMDIKYKDIPSLNVGKGKRQNYVPMEFCVLFEGQKFQKEDLDTTGAMLLKKISVASPLDRKNNICRMIRAGDAPCGGDVVKNFELGVEKNMTSVTGRVIGPPDLKLSTPSGQTKVIKVDKEKCQWNLVSNSVADGKSLDRWALLDFSSEHRQKKLNVGKFVSSLKNRCGKLGMRTEDPLTYKPTNMLAFTDVNQIRDLLSGVVKEASRYSSSRLQLVICVMAGKDPGYKYLKWVSETQIGVVTQCCLSERVNEGKDQYLANLAMKINAKIGGSNVELIERLPLLGGEDPVMFIGADVNHPGAMNASCPSIAAVVGSVNWPAATRYAARVCPQNHRKEKIVNFGGMCLDLVNTFAKLNKVKPKKIVVFRDGVSDSQFDMVLNEELRDLKTAIYEEHYKPTITLVVAQKRHHTRLFLEDQGGDGRRNISPGTVVDTVVVHPFEFDFYLCSHYGQLGTSKPTHYYVLSDDHNFTSDQLQKLIYQMCFTFARCTKPVSLIPPVYYADLVAGRGRLFQEVMLEMQPPPSTMSSKSFASSASASSTASLDDSFYKLHADLEDDMFFI</sequence>
<evidence type="ECO:0000313" key="10">
    <source>
        <dbReference type="EMBL" id="KAK1368137.1"/>
    </source>
</evidence>
<feature type="domain" description="Piwi" evidence="9">
    <location>
        <begin position="731"/>
        <end position="1029"/>
    </location>
</feature>
<keyword evidence="3" id="KW-0810">Translation regulation</keyword>
<reference evidence="10" key="1">
    <citation type="submission" date="2023-02" db="EMBL/GenBank/DDBJ databases">
        <title>Genome of toxic invasive species Heracleum sosnowskyi carries increased number of genes despite the absence of recent whole-genome duplications.</title>
        <authorList>
            <person name="Schelkunov M."/>
            <person name="Shtratnikova V."/>
            <person name="Makarenko M."/>
            <person name="Klepikova A."/>
            <person name="Omelchenko D."/>
            <person name="Novikova G."/>
            <person name="Obukhova E."/>
            <person name="Bogdanov V."/>
            <person name="Penin A."/>
            <person name="Logacheva M."/>
        </authorList>
    </citation>
    <scope>NUCLEOTIDE SEQUENCE</scope>
    <source>
        <strain evidence="10">Hsosn_3</strain>
        <tissue evidence="10">Leaf</tissue>
    </source>
</reference>
<feature type="domain" description="PAZ" evidence="8">
    <location>
        <begin position="432"/>
        <end position="547"/>
    </location>
</feature>
<comment type="similarity">
    <text evidence="1">Belongs to the argonaute family. Ago subfamily.</text>
</comment>
<dbReference type="EMBL" id="JAUIZM010000008">
    <property type="protein sequence ID" value="KAK1368137.1"/>
    <property type="molecule type" value="Genomic_DNA"/>
</dbReference>
<evidence type="ECO:0000256" key="2">
    <source>
        <dbReference type="ARBA" id="ARBA00022491"/>
    </source>
</evidence>
<dbReference type="GO" id="GO:0003723">
    <property type="term" value="F:RNA binding"/>
    <property type="evidence" value="ECO:0007669"/>
    <property type="project" value="UniProtKB-KW"/>
</dbReference>
<evidence type="ECO:0000256" key="3">
    <source>
        <dbReference type="ARBA" id="ARBA00022845"/>
    </source>
</evidence>
<dbReference type="Gene3D" id="2.170.260.10">
    <property type="entry name" value="paz domain"/>
    <property type="match status" value="1"/>
</dbReference>
<feature type="region of interest" description="Disordered" evidence="7">
    <location>
        <begin position="1"/>
        <end position="138"/>
    </location>
</feature>
<dbReference type="AlphaFoldDB" id="A0AAD8HIV4"/>
<dbReference type="PROSITE" id="PS50822">
    <property type="entry name" value="PIWI"/>
    <property type="match status" value="1"/>
</dbReference>
<dbReference type="FunFam" id="2.170.260.10:FF:000008">
    <property type="entry name" value="Protein argonaute 7"/>
    <property type="match status" value="1"/>
</dbReference>
<dbReference type="SMART" id="SM00950">
    <property type="entry name" value="Piwi"/>
    <property type="match status" value="1"/>
</dbReference>
<dbReference type="CDD" id="cd04657">
    <property type="entry name" value="Piwi_ago-like"/>
    <property type="match status" value="1"/>
</dbReference>
<dbReference type="SUPFAM" id="SSF101690">
    <property type="entry name" value="PAZ domain"/>
    <property type="match status" value="1"/>
</dbReference>
<feature type="compositionally biased region" description="Gly residues" evidence="7">
    <location>
        <begin position="11"/>
        <end position="85"/>
    </location>
</feature>
<reference evidence="10" key="2">
    <citation type="submission" date="2023-05" db="EMBL/GenBank/DDBJ databases">
        <authorList>
            <person name="Schelkunov M.I."/>
        </authorList>
    </citation>
    <scope>NUCLEOTIDE SEQUENCE</scope>
    <source>
        <strain evidence="10">Hsosn_3</strain>
        <tissue evidence="10">Leaf</tissue>
    </source>
</reference>
<proteinExistence type="inferred from homology"/>
<keyword evidence="4" id="KW-0694">RNA-binding</keyword>
<protein>
    <submittedName>
        <fullName evidence="10">Argonaute protein group</fullName>
    </submittedName>
</protein>
<keyword evidence="2" id="KW-0678">Repressor</keyword>
<dbReference type="SMART" id="SM01163">
    <property type="entry name" value="DUF1785"/>
    <property type="match status" value="1"/>
</dbReference>
<dbReference type="Proteomes" id="UP001237642">
    <property type="component" value="Unassembled WGS sequence"/>
</dbReference>
<dbReference type="GO" id="GO:0031047">
    <property type="term" value="P:regulatory ncRNA-mediated gene silencing"/>
    <property type="evidence" value="ECO:0007669"/>
    <property type="project" value="UniProtKB-KW"/>
</dbReference>
<dbReference type="Pfam" id="PF08699">
    <property type="entry name" value="ArgoL1"/>
    <property type="match status" value="1"/>
</dbReference>
<keyword evidence="6" id="KW-0687">Ribonucleoprotein</keyword>
<dbReference type="InterPro" id="IPR012337">
    <property type="entry name" value="RNaseH-like_sf"/>
</dbReference>
<dbReference type="SUPFAM" id="SSF53098">
    <property type="entry name" value="Ribonuclease H-like"/>
    <property type="match status" value="1"/>
</dbReference>
<dbReference type="GO" id="GO:0051607">
    <property type="term" value="P:defense response to virus"/>
    <property type="evidence" value="ECO:0007669"/>
    <property type="project" value="UniProtKB-ARBA"/>
</dbReference>
<feature type="compositionally biased region" description="Low complexity" evidence="7">
    <location>
        <begin position="86"/>
        <end position="108"/>
    </location>
</feature>
<dbReference type="InterPro" id="IPR032474">
    <property type="entry name" value="Argonaute_N"/>
</dbReference>
<evidence type="ECO:0000256" key="7">
    <source>
        <dbReference type="SAM" id="MobiDB-lite"/>
    </source>
</evidence>
<dbReference type="PROSITE" id="PS50821">
    <property type="entry name" value="PAZ"/>
    <property type="match status" value="1"/>
</dbReference>
<comment type="caution">
    <text evidence="10">The sequence shown here is derived from an EMBL/GenBank/DDBJ whole genome shotgun (WGS) entry which is preliminary data.</text>
</comment>
<dbReference type="GO" id="GO:0006417">
    <property type="term" value="P:regulation of translation"/>
    <property type="evidence" value="ECO:0007669"/>
    <property type="project" value="UniProtKB-KW"/>
</dbReference>
<evidence type="ECO:0000259" key="8">
    <source>
        <dbReference type="PROSITE" id="PS50821"/>
    </source>
</evidence>
<feature type="compositionally biased region" description="Low complexity" evidence="7">
    <location>
        <begin position="1"/>
        <end position="10"/>
    </location>
</feature>
<evidence type="ECO:0000313" key="11">
    <source>
        <dbReference type="Proteomes" id="UP001237642"/>
    </source>
</evidence>
<evidence type="ECO:0000256" key="6">
    <source>
        <dbReference type="ARBA" id="ARBA00023274"/>
    </source>
</evidence>
<dbReference type="Pfam" id="PF02171">
    <property type="entry name" value="Piwi"/>
    <property type="match status" value="1"/>
</dbReference>